<comment type="caution">
    <text evidence="2">The sequence shown here is derived from an EMBL/GenBank/DDBJ whole genome shotgun (WGS) entry which is preliminary data.</text>
</comment>
<evidence type="ECO:0000256" key="1">
    <source>
        <dbReference type="SAM" id="SignalP"/>
    </source>
</evidence>
<keyword evidence="3" id="KW-1185">Reference proteome</keyword>
<name>A0A9Q1H453_HOLLE</name>
<sequence>MFKMAEKLLLICLVVAALILVCSSMYVKRTDDQDDLAPLLLQMKRNERMNEMELLADTLKRNGGLRYRNNYAALPPMPWLMNNKR</sequence>
<feature type="chain" id="PRO_5040142945" evidence="1">
    <location>
        <begin position="25"/>
        <end position="85"/>
    </location>
</feature>
<dbReference type="EMBL" id="JAIZAY010000010">
    <property type="protein sequence ID" value="KAJ8034707.1"/>
    <property type="molecule type" value="Genomic_DNA"/>
</dbReference>
<dbReference type="Proteomes" id="UP001152320">
    <property type="component" value="Chromosome 10"/>
</dbReference>
<proteinExistence type="predicted"/>
<feature type="signal peptide" evidence="1">
    <location>
        <begin position="1"/>
        <end position="24"/>
    </location>
</feature>
<accession>A0A9Q1H453</accession>
<dbReference type="AlphaFoldDB" id="A0A9Q1H453"/>
<gene>
    <name evidence="2" type="ORF">HOLleu_21661</name>
</gene>
<organism evidence="2 3">
    <name type="scientific">Holothuria leucospilota</name>
    <name type="common">Black long sea cucumber</name>
    <name type="synonym">Mertensiothuria leucospilota</name>
    <dbReference type="NCBI Taxonomy" id="206669"/>
    <lineage>
        <taxon>Eukaryota</taxon>
        <taxon>Metazoa</taxon>
        <taxon>Echinodermata</taxon>
        <taxon>Eleutherozoa</taxon>
        <taxon>Echinozoa</taxon>
        <taxon>Holothuroidea</taxon>
        <taxon>Aspidochirotacea</taxon>
        <taxon>Aspidochirotida</taxon>
        <taxon>Holothuriidae</taxon>
        <taxon>Holothuria</taxon>
    </lineage>
</organism>
<protein>
    <submittedName>
        <fullName evidence="2">Uncharacterized protein</fullName>
    </submittedName>
</protein>
<evidence type="ECO:0000313" key="3">
    <source>
        <dbReference type="Proteomes" id="UP001152320"/>
    </source>
</evidence>
<reference evidence="2" key="1">
    <citation type="submission" date="2021-10" db="EMBL/GenBank/DDBJ databases">
        <title>Tropical sea cucumber genome reveals ecological adaptation and Cuvierian tubules defense mechanism.</title>
        <authorList>
            <person name="Chen T."/>
        </authorList>
    </citation>
    <scope>NUCLEOTIDE SEQUENCE</scope>
    <source>
        <strain evidence="2">Nanhai2018</strain>
        <tissue evidence="2">Muscle</tissue>
    </source>
</reference>
<keyword evidence="1" id="KW-0732">Signal</keyword>
<evidence type="ECO:0000313" key="2">
    <source>
        <dbReference type="EMBL" id="KAJ8034707.1"/>
    </source>
</evidence>